<name>A0A2C8AFV3_9ACTN</name>
<dbReference type="SUPFAM" id="SSF50249">
    <property type="entry name" value="Nucleic acid-binding proteins"/>
    <property type="match status" value="1"/>
</dbReference>
<organism evidence="1 2">
    <name type="scientific">Propionibacterium freudenreichii</name>
    <dbReference type="NCBI Taxonomy" id="1744"/>
    <lineage>
        <taxon>Bacteria</taxon>
        <taxon>Bacillati</taxon>
        <taxon>Actinomycetota</taxon>
        <taxon>Actinomycetes</taxon>
        <taxon>Propionibacteriales</taxon>
        <taxon>Propionibacteriaceae</taxon>
        <taxon>Propionibacterium</taxon>
    </lineage>
</organism>
<dbReference type="InterPro" id="IPR000424">
    <property type="entry name" value="Primosome_PriB/ssb"/>
</dbReference>
<evidence type="ECO:0000313" key="1">
    <source>
        <dbReference type="EMBL" id="SCQ78528.1"/>
    </source>
</evidence>
<protein>
    <recommendedName>
        <fullName evidence="3">Single-stranded DNA-binding protein</fullName>
    </recommendedName>
</protein>
<dbReference type="Gene3D" id="2.40.50.140">
    <property type="entry name" value="Nucleic acid-binding proteins"/>
    <property type="match status" value="1"/>
</dbReference>
<accession>A0A2C8AFV3</accession>
<dbReference type="InterPro" id="IPR012340">
    <property type="entry name" value="NA-bd_OB-fold"/>
</dbReference>
<sequence length="160" mass="17604">MAGIRTYESFSGFIASTPNTEPTAKGKPRFYAQAGQNQYRKESDGSYTKTGTEYLPIVAYDKPAAELTSRFVRGDSFVAEGYTRPYSYEKDGQAVEGEEFVIWKVGHDAARTRYEVDRAPRQTQSAKADRVAATAAQSHEVPTEFEAPATHHPADSGLAL</sequence>
<dbReference type="AlphaFoldDB" id="A0A2C8AFV3"/>
<proteinExistence type="predicted"/>
<dbReference type="Proteomes" id="UP000250080">
    <property type="component" value="Chromosome I"/>
</dbReference>
<dbReference type="PROSITE" id="PS50935">
    <property type="entry name" value="SSB"/>
    <property type="match status" value="1"/>
</dbReference>
<evidence type="ECO:0000313" key="2">
    <source>
        <dbReference type="Proteomes" id="UP000250080"/>
    </source>
</evidence>
<evidence type="ECO:0008006" key="3">
    <source>
        <dbReference type="Google" id="ProtNLM"/>
    </source>
</evidence>
<dbReference type="OMA" id="RTRYDVD"/>
<gene>
    <name evidence="1" type="ORF">PFR_JS23_1128</name>
</gene>
<reference evidence="1 2" key="1">
    <citation type="submission" date="2016-09" db="EMBL/GenBank/DDBJ databases">
        <authorList>
            <person name="Laine KS P."/>
        </authorList>
    </citation>
    <scope>NUCLEOTIDE SEQUENCE [LARGE SCALE GENOMIC DNA]</scope>
    <source>
        <strain evidence="1">PFRJS-23</strain>
    </source>
</reference>
<dbReference type="RefSeq" id="WP_013161010.1">
    <property type="nucleotide sequence ID" value="NZ_CCYS01000012.1"/>
</dbReference>
<dbReference type="GO" id="GO:0003697">
    <property type="term" value="F:single-stranded DNA binding"/>
    <property type="evidence" value="ECO:0007669"/>
    <property type="project" value="InterPro"/>
</dbReference>
<dbReference type="EMBL" id="LT618793">
    <property type="protein sequence ID" value="SCQ78528.1"/>
    <property type="molecule type" value="Genomic_DNA"/>
</dbReference>